<dbReference type="PANTHER" id="PTHR28004:SF2">
    <property type="entry name" value="D-SERINE DEHYDRATASE"/>
    <property type="match status" value="1"/>
</dbReference>
<evidence type="ECO:0000256" key="1">
    <source>
        <dbReference type="ARBA" id="ARBA00005323"/>
    </source>
</evidence>
<dbReference type="InterPro" id="IPR051466">
    <property type="entry name" value="D-amino_acid_metab_enzyme"/>
</dbReference>
<dbReference type="RefSeq" id="WP_349352093.1">
    <property type="nucleotide sequence ID" value="NZ_CP157804.1"/>
</dbReference>
<dbReference type="EMBL" id="CP157804">
    <property type="protein sequence ID" value="XBQ23592.1"/>
    <property type="molecule type" value="Genomic_DNA"/>
</dbReference>
<dbReference type="InterPro" id="IPR001608">
    <property type="entry name" value="Ala_racemase_N"/>
</dbReference>
<evidence type="ECO:0000256" key="2">
    <source>
        <dbReference type="ARBA" id="ARBA00023239"/>
    </source>
</evidence>
<dbReference type="SMART" id="SM01119">
    <property type="entry name" value="D-ser_dehydrat"/>
    <property type="match status" value="1"/>
</dbReference>
<dbReference type="Gene3D" id="3.20.20.10">
    <property type="entry name" value="Alanine racemase"/>
    <property type="match status" value="1"/>
</dbReference>
<proteinExistence type="inferred from homology"/>
<protein>
    <submittedName>
        <fullName evidence="4">D-TA family PLP-dependent enzyme</fullName>
    </submittedName>
</protein>
<name>A0AAU7MZB7_9FLAO</name>
<dbReference type="GO" id="GO:0036088">
    <property type="term" value="P:D-serine catabolic process"/>
    <property type="evidence" value="ECO:0007669"/>
    <property type="project" value="TreeGrafter"/>
</dbReference>
<dbReference type="Pfam" id="PF01168">
    <property type="entry name" value="Ala_racemase_N"/>
    <property type="match status" value="1"/>
</dbReference>
<dbReference type="InterPro" id="IPR042208">
    <property type="entry name" value="D-ser_dehydrat-like_sf"/>
</dbReference>
<dbReference type="AlphaFoldDB" id="A0AAU7MZB7"/>
<dbReference type="KEGG" id="fld:ABNE31_01455"/>
<dbReference type="InterPro" id="IPR029066">
    <property type="entry name" value="PLP-binding_barrel"/>
</dbReference>
<organism evidence="4">
    <name type="scientific">Flagellimonas sp. MMG031</name>
    <dbReference type="NCBI Taxonomy" id="3158549"/>
    <lineage>
        <taxon>Bacteria</taxon>
        <taxon>Pseudomonadati</taxon>
        <taxon>Bacteroidota</taxon>
        <taxon>Flavobacteriia</taxon>
        <taxon>Flavobacteriales</taxon>
        <taxon>Flavobacteriaceae</taxon>
        <taxon>Flagellimonas</taxon>
    </lineage>
</organism>
<evidence type="ECO:0000259" key="3">
    <source>
        <dbReference type="SMART" id="SM01119"/>
    </source>
</evidence>
<dbReference type="CDD" id="cd06821">
    <property type="entry name" value="PLPDE_III_D-TA"/>
    <property type="match status" value="1"/>
</dbReference>
<keyword evidence="2" id="KW-0456">Lyase</keyword>
<comment type="similarity">
    <text evidence="1">Belongs to the DSD1 family.</text>
</comment>
<dbReference type="PANTHER" id="PTHR28004">
    <property type="entry name" value="ZGC:162816-RELATED"/>
    <property type="match status" value="1"/>
</dbReference>
<gene>
    <name evidence="4" type="ORF">ABNE31_01455</name>
</gene>
<dbReference type="SUPFAM" id="SSF51419">
    <property type="entry name" value="PLP-binding barrel"/>
    <property type="match status" value="1"/>
</dbReference>
<accession>A0AAU7MZB7</accession>
<dbReference type="GO" id="GO:0008721">
    <property type="term" value="F:D-serine ammonia-lyase activity"/>
    <property type="evidence" value="ECO:0007669"/>
    <property type="project" value="TreeGrafter"/>
</dbReference>
<dbReference type="Gene3D" id="2.40.37.20">
    <property type="entry name" value="D-serine dehydratase-like domain"/>
    <property type="match status" value="1"/>
</dbReference>
<dbReference type="Pfam" id="PF14031">
    <property type="entry name" value="D-ser_dehydrat"/>
    <property type="match status" value="1"/>
</dbReference>
<feature type="domain" description="D-serine dehydratase-like" evidence="3">
    <location>
        <begin position="279"/>
        <end position="369"/>
    </location>
</feature>
<evidence type="ECO:0000313" key="4">
    <source>
        <dbReference type="EMBL" id="XBQ23592.1"/>
    </source>
</evidence>
<sequence length="388" mass="43610">MSNIVTGLLPLWIQKGKVMDNTWYHIENIETVDSPSIVLYKEHLAYNIGKMVSLVDGQTDRLMPHIKTNKMPKVMQLMLESGIQKFKASIISEAEIAAEAGAATVLIAHQLVGPKVDRLLNMIPQYPATEFSTLVDNVDSAELLNQKAEEKGLKVQVYIDINNGMNRSGIEVGPRLDELIAYLKICESLVLSGLHAYDGHLRDPDFELRNQQIEKGVQDVETYFDALRLDYPKAQLICGGTPSFTSHLLQEKRITSPGTCVLWDWGYGEKLTEQDFKHAALLVTRIISKPTDGIITVDLGHKSVAAENPIDKRVKFVNLDGYELLSQSEEHGVIKVKEWDNYKVGDVLYGIPYHICPTINLHDEVSVIESGKKVDTWQITARKRKLTF</sequence>
<reference evidence="4" key="1">
    <citation type="submission" date="2024-05" db="EMBL/GenBank/DDBJ databases">
        <title>Draft Genome Sequences of Flagellimonas sp. MMG031 and Marinobacter sp. MMG032 Isolated from the dinoflagellate Symbiodinium pilosum.</title>
        <authorList>
            <person name="Shikuma N.J."/>
            <person name="Farrell M.V."/>
        </authorList>
    </citation>
    <scope>NUCLEOTIDE SEQUENCE</scope>
    <source>
        <strain evidence="4">MMG031</strain>
    </source>
</reference>
<dbReference type="InterPro" id="IPR026956">
    <property type="entry name" value="D-ser_dehydrat-like_dom"/>
</dbReference>